<gene>
    <name evidence="3" type="ORF">NBRC110019_08610</name>
</gene>
<dbReference type="PANTHER" id="PTHR36442:SF1">
    <property type="entry name" value="CYCLIC-DI-AMP PHOSPHODIESTERASE PGPH"/>
    <property type="match status" value="1"/>
</dbReference>
<feature type="transmembrane region" description="Helical" evidence="1">
    <location>
        <begin position="318"/>
        <end position="336"/>
    </location>
</feature>
<feature type="transmembrane region" description="Helical" evidence="1">
    <location>
        <begin position="293"/>
        <end position="312"/>
    </location>
</feature>
<name>A0A9W6B5R1_9FLAO</name>
<dbReference type="NCBIfam" id="TIGR00277">
    <property type="entry name" value="HDIG"/>
    <property type="match status" value="1"/>
</dbReference>
<dbReference type="InterPro" id="IPR052722">
    <property type="entry name" value="PgpH_phosphodiesterase"/>
</dbReference>
<protein>
    <submittedName>
        <fullName evidence="3">HDIG domain-containing protein</fullName>
    </submittedName>
</protein>
<dbReference type="AlphaFoldDB" id="A0A9W6B5R1"/>
<dbReference type="Pfam" id="PF07698">
    <property type="entry name" value="7TM-7TMR_HD"/>
    <property type="match status" value="1"/>
</dbReference>
<evidence type="ECO:0000313" key="4">
    <source>
        <dbReference type="Proteomes" id="UP001143545"/>
    </source>
</evidence>
<organism evidence="3 4">
    <name type="scientific">Neptunitalea chrysea</name>
    <dbReference type="NCBI Taxonomy" id="1647581"/>
    <lineage>
        <taxon>Bacteria</taxon>
        <taxon>Pseudomonadati</taxon>
        <taxon>Bacteroidota</taxon>
        <taxon>Flavobacteriia</taxon>
        <taxon>Flavobacteriales</taxon>
        <taxon>Flavobacteriaceae</taxon>
        <taxon>Neptunitalea</taxon>
    </lineage>
</organism>
<evidence type="ECO:0000313" key="3">
    <source>
        <dbReference type="EMBL" id="GLB51822.1"/>
    </source>
</evidence>
<dbReference type="PROSITE" id="PS51831">
    <property type="entry name" value="HD"/>
    <property type="match status" value="1"/>
</dbReference>
<dbReference type="SMART" id="SM00471">
    <property type="entry name" value="HDc"/>
    <property type="match status" value="1"/>
</dbReference>
<dbReference type="RefSeq" id="WP_281752755.1">
    <property type="nucleotide sequence ID" value="NZ_BRVP01000004.1"/>
</dbReference>
<dbReference type="Gene3D" id="1.10.3210.10">
    <property type="entry name" value="Hypothetical protein af1432"/>
    <property type="match status" value="1"/>
</dbReference>
<dbReference type="EMBL" id="BRVP01000004">
    <property type="protein sequence ID" value="GLB51822.1"/>
    <property type="molecule type" value="Genomic_DNA"/>
</dbReference>
<dbReference type="InterPro" id="IPR011624">
    <property type="entry name" value="Metal-dep_PHydrolase_7TM_extra"/>
</dbReference>
<keyword evidence="1" id="KW-1133">Transmembrane helix</keyword>
<keyword evidence="1" id="KW-0812">Transmembrane</keyword>
<reference evidence="3" key="1">
    <citation type="submission" date="2022-07" db="EMBL/GenBank/DDBJ databases">
        <title>Taxonomy of Novel Oxalotrophic and Methylotrophic Bacteria.</title>
        <authorList>
            <person name="Sahin N."/>
            <person name="Tani A."/>
        </authorList>
    </citation>
    <scope>NUCLEOTIDE SEQUENCE</scope>
    <source>
        <strain evidence="3">AM327</strain>
    </source>
</reference>
<dbReference type="InterPro" id="IPR006675">
    <property type="entry name" value="HDIG_dom"/>
</dbReference>
<dbReference type="Pfam" id="PF07697">
    <property type="entry name" value="7TMR-HDED"/>
    <property type="match status" value="1"/>
</dbReference>
<accession>A0A9W6B5R1</accession>
<dbReference type="Pfam" id="PF01966">
    <property type="entry name" value="HD"/>
    <property type="match status" value="1"/>
</dbReference>
<feature type="transmembrane region" description="Helical" evidence="1">
    <location>
        <begin position="14"/>
        <end position="32"/>
    </location>
</feature>
<feature type="transmembrane region" description="Helical" evidence="1">
    <location>
        <begin position="386"/>
        <end position="407"/>
    </location>
</feature>
<dbReference type="PANTHER" id="PTHR36442">
    <property type="entry name" value="CYCLIC-DI-AMP PHOSPHODIESTERASE PGPH"/>
    <property type="match status" value="1"/>
</dbReference>
<feature type="transmembrane region" description="Helical" evidence="1">
    <location>
        <begin position="363"/>
        <end position="381"/>
    </location>
</feature>
<dbReference type="InterPro" id="IPR003607">
    <property type="entry name" value="HD/PDEase_dom"/>
</dbReference>
<keyword evidence="1" id="KW-0472">Membrane</keyword>
<dbReference type="Proteomes" id="UP001143545">
    <property type="component" value="Unassembled WGS sequence"/>
</dbReference>
<feature type="transmembrane region" description="Helical" evidence="1">
    <location>
        <begin position="419"/>
        <end position="442"/>
    </location>
</feature>
<evidence type="ECO:0000259" key="2">
    <source>
        <dbReference type="PROSITE" id="PS51831"/>
    </source>
</evidence>
<sequence length="680" mass="77790">MKKISDQLYRNQSLVYKFFLYVATVVGILYLFPKGGQFKYEFQKGKPWQYENLLAPFDFPIHKSNDEIAIEKDKVLKTVKPYYNYNASIQPIVEAKIEEQLENYLSDTLPAVVKSKIESVVANVYKKGVVVSFAKEDAGVINLIEEGNKVKEVKTTSVFKLSQLHNFVIKTFDKEPYADYTDHIYELLMDVMEPNVSKNENFTKKAKEEALSKISYTRGTVTSGKLIIVKGEVVEGEKFNILNSLKKEYESQLWSESNYTWIVVGYVLLIALVLLMLLLFLNKYRNEIYNNNTKVTFIFMNIMLMVFLTSFAIQYNVLYIYIVPLSILPIVLKAFFDARTGLFVHVLTILILGFLVPNSFEYIFIQIMAGIVTILTVSELYKRANLFISVGQITLVYLLSYIAFYLISEGAFSSEDLWWILGFFLLNGLITVVSAQSLIYIYEKIFGLDSDVSLLELSDTNSRLLRELSEKAPGTFHHSLQVANLAEAAAIEIGANAMLVRVGALYHDIGKMNNPTFFTENQKGSINPHDELEPKESASIIIHHVIDGIALAKKNNLPDRIIDFIRTHHGTSLVYYFYKKQIDLEGEAVKEEDFRYRGAIPFSKETAILMMSDSVEAASKSLKNPTYGIIDTFVEKIINKQMDEGQFLNANITFKEIEQIKKILKQKLVNIYHLRVEYPE</sequence>
<feature type="transmembrane region" description="Helical" evidence="1">
    <location>
        <begin position="259"/>
        <end position="281"/>
    </location>
</feature>
<dbReference type="InterPro" id="IPR006674">
    <property type="entry name" value="HD_domain"/>
</dbReference>
<keyword evidence="4" id="KW-1185">Reference proteome</keyword>
<dbReference type="SUPFAM" id="SSF109604">
    <property type="entry name" value="HD-domain/PDEase-like"/>
    <property type="match status" value="1"/>
</dbReference>
<dbReference type="InterPro" id="IPR011621">
    <property type="entry name" value="Metal-dep_PHydrolase_7TM_intra"/>
</dbReference>
<feature type="transmembrane region" description="Helical" evidence="1">
    <location>
        <begin position="341"/>
        <end position="357"/>
    </location>
</feature>
<feature type="domain" description="HD" evidence="2">
    <location>
        <begin position="475"/>
        <end position="618"/>
    </location>
</feature>
<comment type="caution">
    <text evidence="3">The sequence shown here is derived from an EMBL/GenBank/DDBJ whole genome shotgun (WGS) entry which is preliminary data.</text>
</comment>
<evidence type="ECO:0000256" key="1">
    <source>
        <dbReference type="SAM" id="Phobius"/>
    </source>
</evidence>
<dbReference type="CDD" id="cd00077">
    <property type="entry name" value="HDc"/>
    <property type="match status" value="1"/>
</dbReference>
<proteinExistence type="predicted"/>